<sequence>MLGHHGAALVPTAAYSRERHSEGNDGYEITSPAASEFCRRWLQKGLMPARDACVRRRCKHLSDARVNMLSPEPMQLRDALT</sequence>
<dbReference type="Proteomes" id="UP000236161">
    <property type="component" value="Unassembled WGS sequence"/>
</dbReference>
<keyword evidence="3" id="KW-1185">Reference proteome</keyword>
<feature type="region of interest" description="Disordered" evidence="1">
    <location>
        <begin position="1"/>
        <end position="28"/>
    </location>
</feature>
<evidence type="ECO:0000313" key="3">
    <source>
        <dbReference type="Proteomes" id="UP000236161"/>
    </source>
</evidence>
<name>A0A2I0AJB6_9ASPA</name>
<organism evidence="2 3">
    <name type="scientific">Apostasia shenzhenica</name>
    <dbReference type="NCBI Taxonomy" id="1088818"/>
    <lineage>
        <taxon>Eukaryota</taxon>
        <taxon>Viridiplantae</taxon>
        <taxon>Streptophyta</taxon>
        <taxon>Embryophyta</taxon>
        <taxon>Tracheophyta</taxon>
        <taxon>Spermatophyta</taxon>
        <taxon>Magnoliopsida</taxon>
        <taxon>Liliopsida</taxon>
        <taxon>Asparagales</taxon>
        <taxon>Orchidaceae</taxon>
        <taxon>Apostasioideae</taxon>
        <taxon>Apostasia</taxon>
    </lineage>
</organism>
<evidence type="ECO:0000256" key="1">
    <source>
        <dbReference type="SAM" id="MobiDB-lite"/>
    </source>
</evidence>
<protein>
    <submittedName>
        <fullName evidence="2">Uncharacterized protein</fullName>
    </submittedName>
</protein>
<dbReference type="AlphaFoldDB" id="A0A2I0AJB6"/>
<accession>A0A2I0AJB6</accession>
<reference evidence="2 3" key="1">
    <citation type="journal article" date="2017" name="Nature">
        <title>The Apostasia genome and the evolution of orchids.</title>
        <authorList>
            <person name="Zhang G.Q."/>
            <person name="Liu K.W."/>
            <person name="Li Z."/>
            <person name="Lohaus R."/>
            <person name="Hsiao Y.Y."/>
            <person name="Niu S.C."/>
            <person name="Wang J.Y."/>
            <person name="Lin Y.C."/>
            <person name="Xu Q."/>
            <person name="Chen L.J."/>
            <person name="Yoshida K."/>
            <person name="Fujiwara S."/>
            <person name="Wang Z.W."/>
            <person name="Zhang Y.Q."/>
            <person name="Mitsuda N."/>
            <person name="Wang M."/>
            <person name="Liu G.H."/>
            <person name="Pecoraro L."/>
            <person name="Huang H.X."/>
            <person name="Xiao X.J."/>
            <person name="Lin M."/>
            <person name="Wu X.Y."/>
            <person name="Wu W.L."/>
            <person name="Chen Y.Y."/>
            <person name="Chang S.B."/>
            <person name="Sakamoto S."/>
            <person name="Ohme-Takagi M."/>
            <person name="Yagi M."/>
            <person name="Zeng S.J."/>
            <person name="Shen C.Y."/>
            <person name="Yeh C.M."/>
            <person name="Luo Y.B."/>
            <person name="Tsai W.C."/>
            <person name="Van de Peer Y."/>
            <person name="Liu Z.J."/>
        </authorList>
    </citation>
    <scope>NUCLEOTIDE SEQUENCE [LARGE SCALE GENOMIC DNA]</scope>
    <source>
        <strain evidence="3">cv. Shenzhen</strain>
        <tissue evidence="2">Stem</tissue>
    </source>
</reference>
<dbReference type="EMBL" id="KZ451979">
    <property type="protein sequence ID" value="PKA55653.1"/>
    <property type="molecule type" value="Genomic_DNA"/>
</dbReference>
<proteinExistence type="predicted"/>
<gene>
    <name evidence="2" type="ORF">AXF42_Ash006855</name>
</gene>
<evidence type="ECO:0000313" key="2">
    <source>
        <dbReference type="EMBL" id="PKA55653.1"/>
    </source>
</evidence>